<dbReference type="PANTHER" id="PTHR34978">
    <property type="entry name" value="POSSIBLE SENSOR-TRANSDUCER PROTEIN BLAR"/>
    <property type="match status" value="1"/>
</dbReference>
<feature type="transmembrane region" description="Helical" evidence="7">
    <location>
        <begin position="287"/>
        <end position="313"/>
    </location>
</feature>
<dbReference type="EMBL" id="CP015267">
    <property type="protein sequence ID" value="ASL15605.1"/>
    <property type="molecule type" value="Genomic_DNA"/>
</dbReference>
<evidence type="ECO:0000256" key="2">
    <source>
        <dbReference type="ARBA" id="ARBA00022723"/>
    </source>
</evidence>
<sequence>MSVAVCLLLYSFAVATLSPWVLPRLTHAGTVPRLGVVAWLVVMVSVVASWLAATAFLIVSLVRYWHEPGRLATACFESLRRLVDGGAAIALQVALLVLAAIAVSTLSMLGWRSGRSLWRARAQSRGHAERARVIGRRIDGVDAVVVDAAERAAYCVAGHPDTVVVTSAALDSLTDRNLQAVLAHERAHLAGRHHHVLAFVRALAVAIPGVPLFSTADREISLLLEMAADDAAARRCGSLTLLDALLALSMDAQAPQGAFGATGTDVLARAERLAAPAAARNRWNSRLLLTAATFLITGGPLILAALTASSAMWCHPIAI</sequence>
<feature type="transmembrane region" description="Helical" evidence="7">
    <location>
        <begin position="38"/>
        <end position="65"/>
    </location>
</feature>
<protein>
    <submittedName>
        <fullName evidence="10">M56 family metallopeptidase</fullName>
    </submittedName>
    <submittedName>
        <fullName evidence="9">Peptidase M48, Ste24p</fullName>
    </submittedName>
</protein>
<dbReference type="InterPro" id="IPR001915">
    <property type="entry name" value="Peptidase_M48"/>
</dbReference>
<proteinExistence type="inferred from homology"/>
<keyword evidence="4 6" id="KW-0862">Zinc</keyword>
<organism evidence="9 11">
    <name type="scientific">Mycobacterium intracellulare subsp. chimaera</name>
    <dbReference type="NCBI Taxonomy" id="222805"/>
    <lineage>
        <taxon>Bacteria</taxon>
        <taxon>Bacillati</taxon>
        <taxon>Actinomycetota</taxon>
        <taxon>Actinomycetes</taxon>
        <taxon>Mycobacteriales</taxon>
        <taxon>Mycobacteriaceae</taxon>
        <taxon>Mycobacterium</taxon>
        <taxon>Mycobacterium avium complex (MAC)</taxon>
    </lineage>
</organism>
<evidence type="ECO:0000313" key="12">
    <source>
        <dbReference type="Proteomes" id="UP001529272"/>
    </source>
</evidence>
<dbReference type="Pfam" id="PF01435">
    <property type="entry name" value="Peptidase_M48"/>
    <property type="match status" value="1"/>
</dbReference>
<evidence type="ECO:0000256" key="4">
    <source>
        <dbReference type="ARBA" id="ARBA00022833"/>
    </source>
</evidence>
<dbReference type="GeneID" id="75270417"/>
<reference evidence="12" key="3">
    <citation type="submission" date="2023-06" db="EMBL/GenBank/DDBJ databases">
        <title>Itaconate inhibition of nontuberculous mycobacteria.</title>
        <authorList>
            <person name="Spilker T."/>
        </authorList>
    </citation>
    <scope>NUCLEOTIDE SEQUENCE [LARGE SCALE GENOMIC DNA]</scope>
    <source>
        <strain evidence="12">FLAC1071</strain>
    </source>
</reference>
<dbReference type="InterPro" id="IPR052173">
    <property type="entry name" value="Beta-lactam_resp_regulator"/>
</dbReference>
<keyword evidence="5 6" id="KW-0482">Metalloprotease</keyword>
<keyword evidence="12" id="KW-1185">Reference proteome</keyword>
<reference evidence="10 12" key="2">
    <citation type="submission" date="2023-06" db="EMBL/GenBank/DDBJ databases">
        <title>Itaconate inhibition of nontuberculous mycobacteria.</title>
        <authorList>
            <person name="Breen P."/>
            <person name="Zimbric M."/>
            <person name="Caverly L."/>
        </authorList>
    </citation>
    <scope>NUCLEOTIDE SEQUENCE [LARGE SCALE GENOMIC DNA]</scope>
    <source>
        <strain evidence="10 12">FLAC1071</strain>
    </source>
</reference>
<comment type="similarity">
    <text evidence="6">Belongs to the peptidase M48 family.</text>
</comment>
<keyword evidence="7" id="KW-0812">Transmembrane</keyword>
<keyword evidence="2" id="KW-0479">Metal-binding</keyword>
<keyword evidence="7" id="KW-0472">Membrane</keyword>
<dbReference type="AlphaFoldDB" id="A0A1Y0T9F6"/>
<dbReference type="RefSeq" id="WP_008257340.1">
    <property type="nucleotide sequence ID" value="NZ_CP015267.1"/>
</dbReference>
<evidence type="ECO:0000313" key="9">
    <source>
        <dbReference type="EMBL" id="ASL15605.1"/>
    </source>
</evidence>
<evidence type="ECO:0000256" key="6">
    <source>
        <dbReference type="RuleBase" id="RU003983"/>
    </source>
</evidence>
<evidence type="ECO:0000256" key="5">
    <source>
        <dbReference type="ARBA" id="ARBA00023049"/>
    </source>
</evidence>
<feature type="transmembrane region" description="Helical" evidence="7">
    <location>
        <begin position="86"/>
        <end position="111"/>
    </location>
</feature>
<evidence type="ECO:0000256" key="3">
    <source>
        <dbReference type="ARBA" id="ARBA00022801"/>
    </source>
</evidence>
<dbReference type="EMBL" id="JASZZX010000008">
    <property type="protein sequence ID" value="MDM3926844.1"/>
    <property type="molecule type" value="Genomic_DNA"/>
</dbReference>
<evidence type="ECO:0000313" key="11">
    <source>
        <dbReference type="Proteomes" id="UP000198286"/>
    </source>
</evidence>
<dbReference type="Gene3D" id="3.30.2010.10">
    <property type="entry name" value="Metalloproteases ('zincins'), catalytic domain"/>
    <property type="match status" value="1"/>
</dbReference>
<feature type="domain" description="Peptidase M48" evidence="8">
    <location>
        <begin position="133"/>
        <end position="206"/>
    </location>
</feature>
<comment type="cofactor">
    <cofactor evidence="6">
        <name>Zn(2+)</name>
        <dbReference type="ChEBI" id="CHEBI:29105"/>
    </cofactor>
    <text evidence="6">Binds 1 zinc ion per subunit.</text>
</comment>
<keyword evidence="1 6" id="KW-0645">Protease</keyword>
<accession>A0A1Y0T9F6</accession>
<gene>
    <name evidence="9" type="ORF">MYCOZU2_03216</name>
    <name evidence="10" type="ORF">QRB35_12495</name>
</gene>
<evidence type="ECO:0000259" key="8">
    <source>
        <dbReference type="Pfam" id="PF01435"/>
    </source>
</evidence>
<keyword evidence="3 6" id="KW-0378">Hydrolase</keyword>
<dbReference type="GO" id="GO:0046872">
    <property type="term" value="F:metal ion binding"/>
    <property type="evidence" value="ECO:0007669"/>
    <property type="project" value="UniProtKB-KW"/>
</dbReference>
<evidence type="ECO:0000256" key="1">
    <source>
        <dbReference type="ARBA" id="ARBA00022670"/>
    </source>
</evidence>
<keyword evidence="7" id="KW-1133">Transmembrane helix</keyword>
<dbReference type="Proteomes" id="UP000198286">
    <property type="component" value="Chromosome"/>
</dbReference>
<reference evidence="10" key="4">
    <citation type="submission" date="2023-06" db="EMBL/GenBank/DDBJ databases">
        <authorList>
            <person name="Spilker T."/>
        </authorList>
    </citation>
    <scope>NUCLEOTIDE SEQUENCE</scope>
    <source>
        <strain evidence="10">FLAC1071</strain>
    </source>
</reference>
<evidence type="ECO:0000256" key="7">
    <source>
        <dbReference type="SAM" id="Phobius"/>
    </source>
</evidence>
<dbReference type="CDD" id="cd07326">
    <property type="entry name" value="M56_BlaR1_MecR1_like"/>
    <property type="match status" value="1"/>
</dbReference>
<dbReference type="GO" id="GO:0004222">
    <property type="term" value="F:metalloendopeptidase activity"/>
    <property type="evidence" value="ECO:0007669"/>
    <property type="project" value="InterPro"/>
</dbReference>
<evidence type="ECO:0000313" key="10">
    <source>
        <dbReference type="EMBL" id="MDM3926844.1"/>
    </source>
</evidence>
<dbReference type="GO" id="GO:0006508">
    <property type="term" value="P:proteolysis"/>
    <property type="evidence" value="ECO:0007669"/>
    <property type="project" value="UniProtKB-KW"/>
</dbReference>
<reference evidence="9 11" key="1">
    <citation type="journal article" date="2017" name="Lancet Infect. Dis.">
        <title>Global outbreak of severe Mycobacterium chimaera disease after cardiac surgery: a molecular epidemiological study.</title>
        <authorList>
            <person name="van Ingen J."/>
            <person name="Kohl T."/>
            <person name="Kranzer K."/>
            <person name="Hasse B."/>
            <person name="Keller P."/>
            <person name="Szafranska A."/>
            <person name="Hillemann D."/>
            <person name="Chand M."/>
            <person name="Schreiber P."/>
            <person name="Sommerstein R."/>
            <person name="Berger C."/>
            <person name="Genoni M."/>
            <person name="Ruegg C."/>
            <person name="Troillet N."/>
            <person name="Widmer A.F."/>
            <person name="Becker S.L."/>
            <person name="Herrmann M."/>
            <person name="Eckmanns T."/>
            <person name="Haller S."/>
            <person name="Hoeller C."/>
            <person name="Debast S.B."/>
            <person name="Wolfhagen M.J."/>
            <person name="Hopman J."/>
            <person name="Kluytmans J."/>
            <person name="Langelaar M."/>
            <person name="Notermans D.W."/>
            <person name="ten Oever J."/>
            <person name="van den Barselaar P."/>
            <person name="Vonk A.B.A."/>
            <person name="Vos M.C."/>
            <person name="Ahmed N."/>
            <person name="Brown T."/>
            <person name="Crook D."/>
            <person name="Lamagni T."/>
            <person name="Phin N."/>
            <person name="Smith E.G."/>
            <person name="Zambon M."/>
            <person name="Serr A."/>
            <person name="Goetting T."/>
            <person name="Ebner W."/>
            <person name="Thuermer A."/>
            <person name="Utpatel C."/>
            <person name="Sproer C."/>
            <person name="Bunk B."/>
            <person name="Nubel U."/>
            <person name="Bloemberg G."/>
            <person name="Bottger E."/>
            <person name="Niemann S."/>
            <person name="Wagner D."/>
            <person name="Sax H."/>
        </authorList>
    </citation>
    <scope>NUCLEOTIDE SEQUENCE [LARGE SCALE GENOMIC DNA]</scope>
    <source>
        <strain evidence="9 11">ZUERICH-2</strain>
    </source>
</reference>
<dbReference type="Proteomes" id="UP001529272">
    <property type="component" value="Unassembled WGS sequence"/>
</dbReference>
<name>A0A1Y0T9F6_MYCIT</name>
<dbReference type="PANTHER" id="PTHR34978:SF3">
    <property type="entry name" value="SLR0241 PROTEIN"/>
    <property type="match status" value="1"/>
</dbReference>